<sequence length="184" mass="20288">MSPSLLLASFIMILVLPGQLPNYLGFCLFILGPGASIMYYSVANWRPCTFFPFSFPCDLCSIHSIRTTSHPKGLIMSHIEHSPSPTAIPGATSACRQMTALNALSVINLFSGKLLLLHDDNPDIVRLHDAFYLLLALVFMYEVAGMKLRASDSAQVNPNNDEPQEDNEVNLRDMAHHLDALDNA</sequence>
<keyword evidence="1" id="KW-0812">Transmembrane</keyword>
<name>A0A067T4N5_GALM3</name>
<evidence type="ECO:0000256" key="1">
    <source>
        <dbReference type="SAM" id="Phobius"/>
    </source>
</evidence>
<protein>
    <submittedName>
        <fullName evidence="2">Uncharacterized protein</fullName>
    </submittedName>
</protein>
<evidence type="ECO:0000313" key="3">
    <source>
        <dbReference type="Proteomes" id="UP000027222"/>
    </source>
</evidence>
<keyword evidence="1" id="KW-1133">Transmembrane helix</keyword>
<dbReference type="Proteomes" id="UP000027222">
    <property type="component" value="Unassembled WGS sequence"/>
</dbReference>
<organism evidence="2 3">
    <name type="scientific">Galerina marginata (strain CBS 339.88)</name>
    <dbReference type="NCBI Taxonomy" id="685588"/>
    <lineage>
        <taxon>Eukaryota</taxon>
        <taxon>Fungi</taxon>
        <taxon>Dikarya</taxon>
        <taxon>Basidiomycota</taxon>
        <taxon>Agaricomycotina</taxon>
        <taxon>Agaricomycetes</taxon>
        <taxon>Agaricomycetidae</taxon>
        <taxon>Agaricales</taxon>
        <taxon>Agaricineae</taxon>
        <taxon>Strophariaceae</taxon>
        <taxon>Galerina</taxon>
    </lineage>
</organism>
<dbReference type="AlphaFoldDB" id="A0A067T4N5"/>
<accession>A0A067T4N5</accession>
<proteinExistence type="predicted"/>
<reference evidence="3" key="1">
    <citation type="journal article" date="2014" name="Proc. Natl. Acad. Sci. U.S.A.">
        <title>Extensive sampling of basidiomycete genomes demonstrates inadequacy of the white-rot/brown-rot paradigm for wood decay fungi.</title>
        <authorList>
            <person name="Riley R."/>
            <person name="Salamov A.A."/>
            <person name="Brown D.W."/>
            <person name="Nagy L.G."/>
            <person name="Floudas D."/>
            <person name="Held B.W."/>
            <person name="Levasseur A."/>
            <person name="Lombard V."/>
            <person name="Morin E."/>
            <person name="Otillar R."/>
            <person name="Lindquist E.A."/>
            <person name="Sun H."/>
            <person name="LaButti K.M."/>
            <person name="Schmutz J."/>
            <person name="Jabbour D."/>
            <person name="Luo H."/>
            <person name="Baker S.E."/>
            <person name="Pisabarro A.G."/>
            <person name="Walton J.D."/>
            <person name="Blanchette R.A."/>
            <person name="Henrissat B."/>
            <person name="Martin F."/>
            <person name="Cullen D."/>
            <person name="Hibbett D.S."/>
            <person name="Grigoriev I.V."/>
        </authorList>
    </citation>
    <scope>NUCLEOTIDE SEQUENCE [LARGE SCALE GENOMIC DNA]</scope>
    <source>
        <strain evidence="3">CBS 339.88</strain>
    </source>
</reference>
<feature type="transmembrane region" description="Helical" evidence="1">
    <location>
        <begin position="6"/>
        <end position="31"/>
    </location>
</feature>
<keyword evidence="3" id="KW-1185">Reference proteome</keyword>
<dbReference type="EMBL" id="KL142384">
    <property type="protein sequence ID" value="KDR73943.1"/>
    <property type="molecule type" value="Genomic_DNA"/>
</dbReference>
<dbReference type="HOGENOM" id="CLU_1468245_0_0_1"/>
<keyword evidence="1" id="KW-0472">Membrane</keyword>
<evidence type="ECO:0000313" key="2">
    <source>
        <dbReference type="EMBL" id="KDR73943.1"/>
    </source>
</evidence>
<gene>
    <name evidence="2" type="ORF">GALMADRAFT_227665</name>
</gene>